<dbReference type="InterPro" id="IPR001478">
    <property type="entry name" value="PDZ"/>
</dbReference>
<dbReference type="AlphaFoldDB" id="A0A150LQX7"/>
<evidence type="ECO:0000256" key="3">
    <source>
        <dbReference type="ARBA" id="ARBA00022801"/>
    </source>
</evidence>
<dbReference type="InterPro" id="IPR043504">
    <property type="entry name" value="Peptidase_S1_PA_chymotrypsin"/>
</dbReference>
<proteinExistence type="inferred from homology"/>
<evidence type="ECO:0000256" key="1">
    <source>
        <dbReference type="ARBA" id="ARBA00010541"/>
    </source>
</evidence>
<feature type="compositionally biased region" description="Low complexity" evidence="5">
    <location>
        <begin position="243"/>
        <end position="255"/>
    </location>
</feature>
<keyword evidence="2" id="KW-0645">Protease</keyword>
<dbReference type="EMBL" id="LQYT01000078">
    <property type="protein sequence ID" value="KYD14242.1"/>
    <property type="molecule type" value="Genomic_DNA"/>
</dbReference>
<dbReference type="InterPro" id="IPR009003">
    <property type="entry name" value="Peptidase_S1_PA"/>
</dbReference>
<feature type="region of interest" description="Disordered" evidence="5">
    <location>
        <begin position="229"/>
        <end position="256"/>
    </location>
</feature>
<dbReference type="OrthoDB" id="9758917at2"/>
<evidence type="ECO:0000313" key="8">
    <source>
        <dbReference type="Proteomes" id="UP000075683"/>
    </source>
</evidence>
<feature type="compositionally biased region" description="Polar residues" evidence="5">
    <location>
        <begin position="169"/>
        <end position="179"/>
    </location>
</feature>
<feature type="compositionally biased region" description="Basic and acidic residues" evidence="5">
    <location>
        <begin position="7"/>
        <end position="19"/>
    </location>
</feature>
<dbReference type="SUPFAM" id="SSF50494">
    <property type="entry name" value="Trypsin-like serine proteases"/>
    <property type="match status" value="1"/>
</dbReference>
<organism evidence="7 8">
    <name type="scientific">Caldibacillus debilis</name>
    <dbReference type="NCBI Taxonomy" id="301148"/>
    <lineage>
        <taxon>Bacteria</taxon>
        <taxon>Bacillati</taxon>
        <taxon>Bacillota</taxon>
        <taxon>Bacilli</taxon>
        <taxon>Bacillales</taxon>
        <taxon>Bacillaceae</taxon>
        <taxon>Caldibacillus</taxon>
    </lineage>
</organism>
<dbReference type="SMART" id="SM00228">
    <property type="entry name" value="PDZ"/>
    <property type="match status" value="1"/>
</dbReference>
<dbReference type="Pfam" id="PF13180">
    <property type="entry name" value="PDZ_2"/>
    <property type="match status" value="1"/>
</dbReference>
<comment type="similarity">
    <text evidence="1">Belongs to the peptidase S1C family.</text>
</comment>
<accession>A0A150LQX7</accession>
<dbReference type="GO" id="GO:0006508">
    <property type="term" value="P:proteolysis"/>
    <property type="evidence" value="ECO:0007669"/>
    <property type="project" value="UniProtKB-KW"/>
</dbReference>
<keyword evidence="3" id="KW-0378">Hydrolase</keyword>
<protein>
    <recommendedName>
        <fullName evidence="6">PDZ domain-containing protein</fullName>
    </recommendedName>
</protein>
<dbReference type="RefSeq" id="WP_082798550.1">
    <property type="nucleotide sequence ID" value="NZ_LQYT01000078.1"/>
</dbReference>
<dbReference type="SUPFAM" id="SSF50156">
    <property type="entry name" value="PDZ domain-like"/>
    <property type="match status" value="1"/>
</dbReference>
<evidence type="ECO:0000256" key="5">
    <source>
        <dbReference type="SAM" id="MobiDB-lite"/>
    </source>
</evidence>
<dbReference type="PRINTS" id="PR00834">
    <property type="entry name" value="PROTEASES2C"/>
</dbReference>
<comment type="caution">
    <text evidence="7">The sequence shown here is derived from an EMBL/GenBank/DDBJ whole genome shotgun (WGS) entry which is preliminary data.</text>
</comment>
<keyword evidence="4" id="KW-0720">Serine protease</keyword>
<gene>
    <name evidence="7" type="ORF">B4135_2884</name>
</gene>
<dbReference type="InterPro" id="IPR051201">
    <property type="entry name" value="Chloro_Bact_Ser_Proteases"/>
</dbReference>
<dbReference type="InterPro" id="IPR001940">
    <property type="entry name" value="Peptidase_S1C"/>
</dbReference>
<feature type="compositionally biased region" description="Basic and acidic residues" evidence="5">
    <location>
        <begin position="33"/>
        <end position="42"/>
    </location>
</feature>
<dbReference type="STRING" id="301148.B4135_2884"/>
<name>A0A150LQX7_9BACI</name>
<dbReference type="PATRIC" id="fig|301148.3.peg.475"/>
<dbReference type="InterPro" id="IPR036034">
    <property type="entry name" value="PDZ_sf"/>
</dbReference>
<dbReference type="Proteomes" id="UP000075683">
    <property type="component" value="Unassembled WGS sequence"/>
</dbReference>
<feature type="domain" description="PDZ" evidence="6">
    <location>
        <begin position="469"/>
        <end position="543"/>
    </location>
</feature>
<dbReference type="Pfam" id="PF13365">
    <property type="entry name" value="Trypsin_2"/>
    <property type="match status" value="1"/>
</dbReference>
<dbReference type="PROSITE" id="PS50106">
    <property type="entry name" value="PDZ"/>
    <property type="match status" value="1"/>
</dbReference>
<evidence type="ECO:0000256" key="4">
    <source>
        <dbReference type="ARBA" id="ARBA00022825"/>
    </source>
</evidence>
<dbReference type="Gene3D" id="2.40.10.10">
    <property type="entry name" value="Trypsin-like serine proteases"/>
    <property type="match status" value="2"/>
</dbReference>
<evidence type="ECO:0000256" key="2">
    <source>
        <dbReference type="ARBA" id="ARBA00022670"/>
    </source>
</evidence>
<dbReference type="GO" id="GO:0004252">
    <property type="term" value="F:serine-type endopeptidase activity"/>
    <property type="evidence" value="ECO:0007669"/>
    <property type="project" value="InterPro"/>
</dbReference>
<evidence type="ECO:0000313" key="7">
    <source>
        <dbReference type="EMBL" id="KYD14242.1"/>
    </source>
</evidence>
<dbReference type="PANTHER" id="PTHR43343:SF3">
    <property type="entry name" value="PROTEASE DO-LIKE 8, CHLOROPLASTIC"/>
    <property type="match status" value="1"/>
</dbReference>
<feature type="region of interest" description="Disordered" evidence="5">
    <location>
        <begin position="1"/>
        <end position="194"/>
    </location>
</feature>
<reference evidence="7 8" key="1">
    <citation type="submission" date="2016-01" db="EMBL/GenBank/DDBJ databases">
        <title>Draft Genome Sequences of Seven Thermophilic Sporeformers Isolated from Foods.</title>
        <authorList>
            <person name="Berendsen E.M."/>
            <person name="Wells-Bennik M.H."/>
            <person name="Krawcyk A.O."/>
            <person name="De Jong A."/>
            <person name="Holsappel S."/>
            <person name="Eijlander R.T."/>
            <person name="Kuipers O.P."/>
        </authorList>
    </citation>
    <scope>NUCLEOTIDE SEQUENCE [LARGE SCALE GENOMIC DNA]</scope>
    <source>
        <strain evidence="7 8">B4135</strain>
    </source>
</reference>
<dbReference type="PANTHER" id="PTHR43343">
    <property type="entry name" value="PEPTIDASE S12"/>
    <property type="match status" value="1"/>
</dbReference>
<dbReference type="Gene3D" id="2.30.42.10">
    <property type="match status" value="1"/>
</dbReference>
<evidence type="ECO:0000259" key="6">
    <source>
        <dbReference type="PROSITE" id="PS50106"/>
    </source>
</evidence>
<sequence length="587" mass="60642">MADQNFENERKETGKDRFSSKSPGEQAEVPAVEAKETPELSRDYANPGSAAGTAERNGTGSPQKPEGKREIGSPAGREGSDGGFADEKAAAEGILSPEDPETGTGTGASEETYVEDGKAAPDDAEGGNGGPSGVGVPDATAVPKNPAEPAGNSAEKGLPPGEKKEEEGNSATGGPSVSKDSAVEGTGETARPKKRKGIWKGLLQSFAAAIAGSAITLAAAAQMDLFHPDSSAKDSSEASQKASVSTSGGNSSLSVDQLSTTGSTVADIVEKTSKAIVGVVNLSKQNQRFPGETLERENGSGSGFIYKAAKGEAYIVTNHHVIDNADKIEVSLYNGKVLTAELVGSDELTDLAVLKIKGNFDITPLSFGDSDQLRVGDPVLAIGNPLGLELSRTVTQGIVSGVNRSITVGTSLGSWDVDVIQTDAAINPGNSGGPLINLSGKVVGITSLKISQNGVEGLGFAIPSNQVVKIVNELMEKGQVVRPYLGVGLAGINEIPPYYQESLAGDVSEGAVVLSVDETSPAAKAGIQVKDIIVSIDGKKVKDADELRKYLYNETSPGDTVTIKFYRDGQLRSVKVKLASTEERSNE</sequence>